<dbReference type="PANTHER" id="PTHR33064:SF37">
    <property type="entry name" value="RIBONUCLEASE H"/>
    <property type="match status" value="1"/>
</dbReference>
<reference evidence="3" key="1">
    <citation type="submission" date="2017-03" db="EMBL/GenBank/DDBJ databases">
        <title>Phytopthora megakarya and P. palmivora, two closely related causual agents of cacao black pod achieved similar genome size and gene model numbers by different mechanisms.</title>
        <authorList>
            <person name="Ali S."/>
            <person name="Shao J."/>
            <person name="Larry D.J."/>
            <person name="Kronmiller B."/>
            <person name="Shen D."/>
            <person name="Strem M.D."/>
            <person name="Melnick R.L."/>
            <person name="Guiltinan M.J."/>
            <person name="Tyler B.M."/>
            <person name="Meinhardt L.W."/>
            <person name="Bailey B.A."/>
        </authorList>
    </citation>
    <scope>NUCLEOTIDE SEQUENCE [LARGE SCALE GENOMIC DNA]</scope>
    <source>
        <strain evidence="3">zdho120</strain>
    </source>
</reference>
<dbReference type="PANTHER" id="PTHR33064">
    <property type="entry name" value="POL PROTEIN"/>
    <property type="match status" value="1"/>
</dbReference>
<dbReference type="InterPro" id="IPR051320">
    <property type="entry name" value="Viral_Replic_Matur_Polypro"/>
</dbReference>
<dbReference type="Proteomes" id="UP000198211">
    <property type="component" value="Unassembled WGS sequence"/>
</dbReference>
<dbReference type="SUPFAM" id="SSF56672">
    <property type="entry name" value="DNA/RNA polymerases"/>
    <property type="match status" value="1"/>
</dbReference>
<evidence type="ECO:0000259" key="1">
    <source>
        <dbReference type="Pfam" id="PF00078"/>
    </source>
</evidence>
<dbReference type="InterPro" id="IPR043502">
    <property type="entry name" value="DNA/RNA_pol_sf"/>
</dbReference>
<dbReference type="EMBL" id="NBNE01005402">
    <property type="protein sequence ID" value="OWZ03640.1"/>
    <property type="molecule type" value="Genomic_DNA"/>
</dbReference>
<organism evidence="2 3">
    <name type="scientific">Phytophthora megakarya</name>
    <dbReference type="NCBI Taxonomy" id="4795"/>
    <lineage>
        <taxon>Eukaryota</taxon>
        <taxon>Sar</taxon>
        <taxon>Stramenopiles</taxon>
        <taxon>Oomycota</taxon>
        <taxon>Peronosporomycetes</taxon>
        <taxon>Peronosporales</taxon>
        <taxon>Peronosporaceae</taxon>
        <taxon>Phytophthora</taxon>
    </lineage>
</organism>
<gene>
    <name evidence="2" type="ORF">PHMEG_00024589</name>
</gene>
<proteinExistence type="predicted"/>
<dbReference type="STRING" id="4795.A0A225VGN6"/>
<dbReference type="InterPro" id="IPR043128">
    <property type="entry name" value="Rev_trsase/Diguanyl_cyclase"/>
</dbReference>
<comment type="caution">
    <text evidence="2">The sequence shown here is derived from an EMBL/GenBank/DDBJ whole genome shotgun (WGS) entry which is preliminary data.</text>
</comment>
<dbReference type="Pfam" id="PF00078">
    <property type="entry name" value="RVT_1"/>
    <property type="match status" value="1"/>
</dbReference>
<dbReference type="InterPro" id="IPR000477">
    <property type="entry name" value="RT_dom"/>
</dbReference>
<evidence type="ECO:0000313" key="3">
    <source>
        <dbReference type="Proteomes" id="UP000198211"/>
    </source>
</evidence>
<name>A0A225VGN6_9STRA</name>
<keyword evidence="3" id="KW-1185">Reference proteome</keyword>
<protein>
    <submittedName>
        <fullName evidence="2">Retrotransposon Polyprotein</fullName>
    </submittedName>
</protein>
<feature type="domain" description="Reverse transcriptase" evidence="1">
    <location>
        <begin position="1"/>
        <end position="41"/>
    </location>
</feature>
<accession>A0A225VGN6</accession>
<sequence length="133" mass="15309">MPFGLMNAPSTFQRMMNSILRGLTWTTWFVYLDDILVYVLERLSGAGLALKLKECVFATETMGYLGHELSQEGVQPLDRLVNALREFTKPTDATEVKQFVHLVFGSMMEPLAKLLMMNVHWEWGQRKTLHSTR</sequence>
<dbReference type="AlphaFoldDB" id="A0A225VGN6"/>
<dbReference type="Gene3D" id="3.30.70.270">
    <property type="match status" value="1"/>
</dbReference>
<evidence type="ECO:0000313" key="2">
    <source>
        <dbReference type="EMBL" id="OWZ03640.1"/>
    </source>
</evidence>
<dbReference type="OrthoDB" id="121282at2759"/>